<evidence type="ECO:0000313" key="3">
    <source>
        <dbReference type="Proteomes" id="UP000006753"/>
    </source>
</evidence>
<dbReference type="HOGENOM" id="CLU_1669754_0_0_1"/>
<evidence type="ECO:0000256" key="1">
    <source>
        <dbReference type="SAM" id="Phobius"/>
    </source>
</evidence>
<keyword evidence="3" id="KW-1185">Reference proteome</keyword>
<accession>K1WNK2</accession>
<sequence length="158" mass="17905">MVDFVSSDSGQNRCAITHPLARGVQGLFVSGFELTIAVFILCSFGTTFCWWQIGADVAILENLTTINCMAEILVEGGDAVTGLYHRTPLDFISRERWHWSLYWTYWINILRKVHINFASRNLVYDSFKNIVWLDIKARGALLAFIPTSLLYSGIFFAG</sequence>
<dbReference type="AlphaFoldDB" id="K1WNK2"/>
<name>K1WNK2_MARBU</name>
<reference evidence="2 3" key="1">
    <citation type="journal article" date="2012" name="BMC Genomics">
        <title>Sequencing the genome of Marssonina brunnea reveals fungus-poplar co-evolution.</title>
        <authorList>
            <person name="Zhu S."/>
            <person name="Cao Y.-Z."/>
            <person name="Jiang C."/>
            <person name="Tan B.-Y."/>
            <person name="Wang Z."/>
            <person name="Feng S."/>
            <person name="Zhang L."/>
            <person name="Su X.-H."/>
            <person name="Brejova B."/>
            <person name="Vinar T."/>
            <person name="Xu M."/>
            <person name="Wang M.-X."/>
            <person name="Zhang S.-G."/>
            <person name="Huang M.-R."/>
            <person name="Wu R."/>
            <person name="Zhou Y."/>
        </authorList>
    </citation>
    <scope>NUCLEOTIDE SEQUENCE [LARGE SCALE GENOMIC DNA]</scope>
    <source>
        <strain evidence="2 3">MB_m1</strain>
    </source>
</reference>
<protein>
    <submittedName>
        <fullName evidence="2">Uncharacterized protein</fullName>
    </submittedName>
</protein>
<organism evidence="2 3">
    <name type="scientific">Marssonina brunnea f. sp. multigermtubi (strain MB_m1)</name>
    <name type="common">Marssonina leaf spot fungus</name>
    <dbReference type="NCBI Taxonomy" id="1072389"/>
    <lineage>
        <taxon>Eukaryota</taxon>
        <taxon>Fungi</taxon>
        <taxon>Dikarya</taxon>
        <taxon>Ascomycota</taxon>
        <taxon>Pezizomycotina</taxon>
        <taxon>Leotiomycetes</taxon>
        <taxon>Helotiales</taxon>
        <taxon>Drepanopezizaceae</taxon>
        <taxon>Drepanopeziza</taxon>
    </lineage>
</organism>
<dbReference type="OrthoDB" id="9451547at2759"/>
<dbReference type="Proteomes" id="UP000006753">
    <property type="component" value="Unassembled WGS sequence"/>
</dbReference>
<keyword evidence="1" id="KW-0472">Membrane</keyword>
<dbReference type="KEGG" id="mbe:MBM_02477"/>
<keyword evidence="1" id="KW-0812">Transmembrane</keyword>
<dbReference type="InParanoid" id="K1WNK2"/>
<dbReference type="EMBL" id="JH921431">
    <property type="protein sequence ID" value="EKD19240.1"/>
    <property type="molecule type" value="Genomic_DNA"/>
</dbReference>
<proteinExistence type="predicted"/>
<evidence type="ECO:0000313" key="2">
    <source>
        <dbReference type="EMBL" id="EKD19240.1"/>
    </source>
</evidence>
<gene>
    <name evidence="2" type="ORF">MBM_02477</name>
</gene>
<keyword evidence="1" id="KW-1133">Transmembrane helix</keyword>
<feature type="transmembrane region" description="Helical" evidence="1">
    <location>
        <begin position="27"/>
        <end position="51"/>
    </location>
</feature>
<feature type="transmembrane region" description="Helical" evidence="1">
    <location>
        <begin position="139"/>
        <end position="157"/>
    </location>
</feature>